<gene>
    <name evidence="2" type="ORF">H5V45_05540</name>
</gene>
<feature type="transmembrane region" description="Helical" evidence="1">
    <location>
        <begin position="154"/>
        <end position="174"/>
    </location>
</feature>
<protein>
    <submittedName>
        <fullName evidence="2">Uncharacterized protein</fullName>
    </submittedName>
</protein>
<dbReference type="AlphaFoldDB" id="A0A7X0RGV5"/>
<evidence type="ECO:0000313" key="2">
    <source>
        <dbReference type="EMBL" id="MBB6626779.1"/>
    </source>
</evidence>
<feature type="transmembrane region" description="Helical" evidence="1">
    <location>
        <begin position="49"/>
        <end position="72"/>
    </location>
</feature>
<sequence>MAMSRDDVLKTYRYLRLAMVLLVLFLAASVLTEVAHVHGACLQTSISAYYYTPAQAALVGTLVAIGVCLVALKGQTDEEDILLNIAGMAAPVVAVVPVPDPGGCASVDVSQAQRVAAVENNVVALLVVGATALLVTGVLLARDPGEGRQRRTRVLGLGLATLLLAAGAGVFLLARGAFLAGAHYAAAIVMFACIVRVVWFNATRRAGSSSMRAARTRYGAVALAMVLSLVVFGVLLLLGVDHAVLVVEVLLIGLFAVFWGLQTHELWDDAPDEAALRRTPPAR</sequence>
<keyword evidence="1" id="KW-0472">Membrane</keyword>
<feature type="transmembrane region" description="Helical" evidence="1">
    <location>
        <begin position="244"/>
        <end position="261"/>
    </location>
</feature>
<dbReference type="RefSeq" id="WP_185252012.1">
    <property type="nucleotide sequence ID" value="NZ_JACKXE010000001.1"/>
</dbReference>
<accession>A0A7X0RGV5</accession>
<keyword evidence="3" id="KW-1185">Reference proteome</keyword>
<name>A0A7X0RGV5_9ACTN</name>
<comment type="caution">
    <text evidence="2">The sequence shown here is derived from an EMBL/GenBank/DDBJ whole genome shotgun (WGS) entry which is preliminary data.</text>
</comment>
<reference evidence="2 3" key="1">
    <citation type="submission" date="2020-08" db="EMBL/GenBank/DDBJ databases">
        <authorList>
            <person name="Seo M.-J."/>
        </authorList>
    </citation>
    <scope>NUCLEOTIDE SEQUENCE [LARGE SCALE GENOMIC DNA]</scope>
    <source>
        <strain evidence="2 3">KIGAM211</strain>
    </source>
</reference>
<feature type="transmembrane region" description="Helical" evidence="1">
    <location>
        <begin position="81"/>
        <end position="98"/>
    </location>
</feature>
<keyword evidence="1" id="KW-1133">Transmembrane helix</keyword>
<proteinExistence type="predicted"/>
<feature type="transmembrane region" description="Helical" evidence="1">
    <location>
        <begin position="180"/>
        <end position="199"/>
    </location>
</feature>
<dbReference type="EMBL" id="JACKXE010000001">
    <property type="protein sequence ID" value="MBB6626779.1"/>
    <property type="molecule type" value="Genomic_DNA"/>
</dbReference>
<feature type="transmembrane region" description="Helical" evidence="1">
    <location>
        <begin position="122"/>
        <end position="142"/>
    </location>
</feature>
<organism evidence="2 3">
    <name type="scientific">Nocardioides luti</name>
    <dbReference type="NCBI Taxonomy" id="2761101"/>
    <lineage>
        <taxon>Bacteria</taxon>
        <taxon>Bacillati</taxon>
        <taxon>Actinomycetota</taxon>
        <taxon>Actinomycetes</taxon>
        <taxon>Propionibacteriales</taxon>
        <taxon>Nocardioidaceae</taxon>
        <taxon>Nocardioides</taxon>
    </lineage>
</organism>
<keyword evidence="1" id="KW-0812">Transmembrane</keyword>
<evidence type="ECO:0000313" key="3">
    <source>
        <dbReference type="Proteomes" id="UP000523955"/>
    </source>
</evidence>
<feature type="transmembrane region" description="Helical" evidence="1">
    <location>
        <begin position="220"/>
        <end position="238"/>
    </location>
</feature>
<evidence type="ECO:0000256" key="1">
    <source>
        <dbReference type="SAM" id="Phobius"/>
    </source>
</evidence>
<dbReference type="Proteomes" id="UP000523955">
    <property type="component" value="Unassembled WGS sequence"/>
</dbReference>